<keyword evidence="5" id="KW-1185">Reference proteome</keyword>
<dbReference type="SMART" id="SM00320">
    <property type="entry name" value="WD40"/>
    <property type="match status" value="3"/>
</dbReference>
<dbReference type="RefSeq" id="WP_345609519.1">
    <property type="nucleotide sequence ID" value="NZ_BAABJV010000001.1"/>
</dbReference>
<sequence>MSPESTPRPGASAPPPHPRPGTVPHPAAPPGAPSSDARARPLPAQDDGEIAVPAQDDGEIADAFDVHALPVGPVRCYPEVDTRGEADRVTAVLRRLGGRPAPGPGGRPATGVLGSLSEADDALARWAGEYGDRAARPSVLLWIGHGVAQRSGPALLVPAGAGRRDDARVTPDLVAHHLHREQQLRDTEEGHWAVVVIEACNAAGFAKELNARLLTRDLSPCSLLLVGSGRPAAQGYLGAFRAALEGYLDEVTCRDEVFSLRDLQCRLKGREVWAEIIGEETARELRLRLRDRVPLAGAVTVAEQRRLQAEFDGAPVRSAFEHAAVGPGFLEVVPDFTGRTAALDAVSAWYADPGAPPVLVVTGPPGTGKSALLGEVLHRFAATARSSPDRARIGAVLRLTGSTPEDVSGQLARALGAPFPRAAEPSTAEPSTAGPAPGEVEREGLRRRLADRAAPAAPALVLADALDEARDPVRVGALLRELTEAAGVRLVVGTRPRPHGDEGTGGARLDLRTVLGSTTGRARVLELTADPDAAADYAADGVRRILGEHPVQDAARAEAAVGRVRRAVHAHVAGGSWQFLQAALAVRELAERPGLLAGDEASAAGLERLLARDRTGLFGAALDRITTGLPAARPLLAALALGQGRGLPRADGVWVQAAAGIAGGTDAPGNEDASLLLSRAAAHVLLDGEDRRSVYRLGHRTYAEQLQAATTAEERLGMLAALLELADRQCAAGQPVSPHLRTRLAQYAADCGAPGWRALAGRPAVLDRLPVAALGALALAPGGQRGVAAAAELPAELLGTVASAHLIDRAGPGDRPGLRQLGGLRATGRLHPAGSGAAWEVCWGRLRPVPPHLALDTPDGGVSALAARPSAPWLATGSLDGTVVVWTPWTAHRPALLLRGHDRPVTALAAHGGPEGPGVLLAAYDDRTLHRWDTGAPECAPTALASAEAVRVLVALPDGSGRFAAAGDRGHLALLGPGPGAVRAVPGPADSDVVGLVPLPAPGGGQWLAAAHRSGELELWDVTGPEASRVASVRTRVPLAALAAVTDASGVLCLATATSDEGAGEVRLWRVDEAAGRVALLSSGAPVPAAGAPGGRVLATLPMPGGDALLVAGRGSPLVLLRPGGPGRTVGWGRPGGATAVAVLAGPGGGHVVATAALRDPRVRLWTPGPRDGTASGHPAGAPRVTALARWFAPDGTEAVVVAEEGGAAGAPGLRVLRAADGREAPPGARPPSPRAGADPAVPGPVAARHRARVMGWVELEGAGCAGRWASLGREGDLRLWQGRSGGGFEELRRVPLGSPGVGLAALRGGRLAVAVEDGVAVLSTVPVGAGAGEGRGGGATDG</sequence>
<feature type="compositionally biased region" description="Low complexity" evidence="2">
    <location>
        <begin position="1"/>
        <end position="11"/>
    </location>
</feature>
<feature type="region of interest" description="Disordered" evidence="2">
    <location>
        <begin position="1"/>
        <end position="49"/>
    </location>
</feature>
<dbReference type="SUPFAM" id="SSF50978">
    <property type="entry name" value="WD40 repeat-like"/>
    <property type="match status" value="1"/>
</dbReference>
<evidence type="ECO:0000313" key="5">
    <source>
        <dbReference type="Proteomes" id="UP001501147"/>
    </source>
</evidence>
<dbReference type="SUPFAM" id="SSF50998">
    <property type="entry name" value="Quinoprotein alcohol dehydrogenase-like"/>
    <property type="match status" value="1"/>
</dbReference>
<evidence type="ECO:0000256" key="1">
    <source>
        <dbReference type="PROSITE-ProRule" id="PRU00221"/>
    </source>
</evidence>
<feature type="region of interest" description="Disordered" evidence="2">
    <location>
        <begin position="1222"/>
        <end position="1244"/>
    </location>
</feature>
<reference evidence="5" key="1">
    <citation type="journal article" date="2019" name="Int. J. Syst. Evol. Microbiol.">
        <title>The Global Catalogue of Microorganisms (GCM) 10K type strain sequencing project: providing services to taxonomists for standard genome sequencing and annotation.</title>
        <authorList>
            <consortium name="The Broad Institute Genomics Platform"/>
            <consortium name="The Broad Institute Genome Sequencing Center for Infectious Disease"/>
            <person name="Wu L."/>
            <person name="Ma J."/>
        </authorList>
    </citation>
    <scope>NUCLEOTIDE SEQUENCE [LARGE SCALE GENOMIC DNA]</scope>
    <source>
        <strain evidence="5">JCM 18324</strain>
    </source>
</reference>
<dbReference type="Proteomes" id="UP001501147">
    <property type="component" value="Unassembled WGS sequence"/>
</dbReference>
<dbReference type="InterPro" id="IPR001680">
    <property type="entry name" value="WD40_rpt"/>
</dbReference>
<dbReference type="InterPro" id="IPR036322">
    <property type="entry name" value="WD40_repeat_dom_sf"/>
</dbReference>
<feature type="compositionally biased region" description="Low complexity" evidence="2">
    <location>
        <begin position="1235"/>
        <end position="1244"/>
    </location>
</feature>
<dbReference type="Gene3D" id="3.40.50.300">
    <property type="entry name" value="P-loop containing nucleotide triphosphate hydrolases"/>
    <property type="match status" value="1"/>
</dbReference>
<feature type="repeat" description="WD" evidence="1">
    <location>
        <begin position="855"/>
        <end position="886"/>
    </location>
</feature>
<comment type="caution">
    <text evidence="4">The sequence shown here is derived from an EMBL/GenBank/DDBJ whole genome shotgun (WGS) entry which is preliminary data.</text>
</comment>
<feature type="region of interest" description="Disordered" evidence="2">
    <location>
        <begin position="420"/>
        <end position="440"/>
    </location>
</feature>
<dbReference type="InterPro" id="IPR015943">
    <property type="entry name" value="WD40/YVTN_repeat-like_dom_sf"/>
</dbReference>
<protein>
    <recommendedName>
        <fullName evidence="3">AAA+ ATPase domain-containing protein</fullName>
    </recommendedName>
</protein>
<dbReference type="InterPro" id="IPR027417">
    <property type="entry name" value="P-loop_NTPase"/>
</dbReference>
<feature type="compositionally biased region" description="Pro residues" evidence="2">
    <location>
        <begin position="12"/>
        <end position="32"/>
    </location>
</feature>
<organism evidence="4 5">
    <name type="scientific">Streptomyces sanyensis</name>
    <dbReference type="NCBI Taxonomy" id="568869"/>
    <lineage>
        <taxon>Bacteria</taxon>
        <taxon>Bacillati</taxon>
        <taxon>Actinomycetota</taxon>
        <taxon>Actinomycetes</taxon>
        <taxon>Kitasatosporales</taxon>
        <taxon>Streptomycetaceae</taxon>
        <taxon>Streptomyces</taxon>
    </lineage>
</organism>
<dbReference type="SMART" id="SM00382">
    <property type="entry name" value="AAA"/>
    <property type="match status" value="1"/>
</dbReference>
<proteinExistence type="predicted"/>
<dbReference type="PROSITE" id="PS50082">
    <property type="entry name" value="WD_REPEATS_2"/>
    <property type="match status" value="1"/>
</dbReference>
<feature type="domain" description="AAA+ ATPase" evidence="3">
    <location>
        <begin position="355"/>
        <end position="549"/>
    </location>
</feature>
<dbReference type="Pfam" id="PF13191">
    <property type="entry name" value="AAA_16"/>
    <property type="match status" value="1"/>
</dbReference>
<accession>A0ABP8ZT49</accession>
<dbReference type="Pfam" id="PF00400">
    <property type="entry name" value="WD40"/>
    <property type="match status" value="1"/>
</dbReference>
<keyword evidence="1" id="KW-0853">WD repeat</keyword>
<gene>
    <name evidence="4" type="ORF">GCM10023329_08720</name>
</gene>
<evidence type="ECO:0000313" key="4">
    <source>
        <dbReference type="EMBL" id="GAA4764986.1"/>
    </source>
</evidence>
<evidence type="ECO:0000256" key="2">
    <source>
        <dbReference type="SAM" id="MobiDB-lite"/>
    </source>
</evidence>
<dbReference type="Gene3D" id="2.130.10.10">
    <property type="entry name" value="YVTN repeat-like/Quinoprotein amine dehydrogenase"/>
    <property type="match status" value="2"/>
</dbReference>
<dbReference type="SUPFAM" id="SSF52540">
    <property type="entry name" value="P-loop containing nucleoside triphosphate hydrolases"/>
    <property type="match status" value="1"/>
</dbReference>
<evidence type="ECO:0000259" key="3">
    <source>
        <dbReference type="SMART" id="SM00382"/>
    </source>
</evidence>
<name>A0ABP8ZT49_9ACTN</name>
<dbReference type="EMBL" id="BAABJV010000001">
    <property type="protein sequence ID" value="GAA4764986.1"/>
    <property type="molecule type" value="Genomic_DNA"/>
</dbReference>
<dbReference type="InterPro" id="IPR011047">
    <property type="entry name" value="Quinoprotein_ADH-like_sf"/>
</dbReference>
<dbReference type="InterPro" id="IPR041664">
    <property type="entry name" value="AAA_16"/>
</dbReference>
<dbReference type="InterPro" id="IPR003593">
    <property type="entry name" value="AAA+_ATPase"/>
</dbReference>